<reference evidence="12 13" key="1">
    <citation type="journal article" date="2020" name="Microbiol. Resour. Announc.">
        <title>Draft Genome Sequence of a Cladosporium Species Isolated from the Mesophotic Ascidian Didemnum maculosum.</title>
        <authorList>
            <person name="Gioti A."/>
            <person name="Siaperas R."/>
            <person name="Nikolaivits E."/>
            <person name="Le Goff G."/>
            <person name="Ouazzani J."/>
            <person name="Kotoulas G."/>
            <person name="Topakas E."/>
        </authorList>
    </citation>
    <scope>NUCLEOTIDE SEQUENCE [LARGE SCALE GENOMIC DNA]</scope>
    <source>
        <strain evidence="12 13">TM138-S3</strain>
    </source>
</reference>
<dbReference type="InterPro" id="IPR009244">
    <property type="entry name" value="Mediatior_Med7"/>
</dbReference>
<keyword evidence="7 10" id="KW-0804">Transcription</keyword>
<dbReference type="SUPFAM" id="SSF140718">
    <property type="entry name" value="Mediator hinge subcomplex-like"/>
    <property type="match status" value="1"/>
</dbReference>
<name>A0AB34KHB5_9PEZI</name>
<protein>
    <recommendedName>
        <fullName evidence="4 10">Mediator of RNA polymerase II transcription subunit 7</fullName>
    </recommendedName>
</protein>
<dbReference type="PANTHER" id="PTHR21428">
    <property type="entry name" value="MEDIATOR OF RNA POLYMERASE II TRANSCRIPTION SUBUNIT 7"/>
    <property type="match status" value="1"/>
</dbReference>
<evidence type="ECO:0000256" key="9">
    <source>
        <dbReference type="ARBA" id="ARBA00025687"/>
    </source>
</evidence>
<evidence type="ECO:0000256" key="5">
    <source>
        <dbReference type="ARBA" id="ARBA00023015"/>
    </source>
</evidence>
<comment type="subcellular location">
    <subcellularLocation>
        <location evidence="1 10">Nucleus</location>
    </subcellularLocation>
</comment>
<dbReference type="Gene3D" id="6.10.140.200">
    <property type="match status" value="1"/>
</dbReference>
<evidence type="ECO:0000256" key="7">
    <source>
        <dbReference type="ARBA" id="ARBA00023163"/>
    </source>
</evidence>
<evidence type="ECO:0000256" key="1">
    <source>
        <dbReference type="ARBA" id="ARBA00004123"/>
    </source>
</evidence>
<feature type="compositionally biased region" description="Basic and acidic residues" evidence="11">
    <location>
        <begin position="44"/>
        <end position="54"/>
    </location>
</feature>
<evidence type="ECO:0000256" key="2">
    <source>
        <dbReference type="ARBA" id="ARBA00009994"/>
    </source>
</evidence>
<dbReference type="InterPro" id="IPR037212">
    <property type="entry name" value="Med7/Med21-like"/>
</dbReference>
<gene>
    <name evidence="12" type="ORF">WHR41_07246</name>
</gene>
<comment type="similarity">
    <text evidence="2 10">Belongs to the Mediator complex subunit 7 family.</text>
</comment>
<feature type="region of interest" description="Disordered" evidence="11">
    <location>
        <begin position="205"/>
        <end position="253"/>
    </location>
</feature>
<proteinExistence type="inferred from homology"/>
<dbReference type="GO" id="GO:0016592">
    <property type="term" value="C:mediator complex"/>
    <property type="evidence" value="ECO:0007669"/>
    <property type="project" value="InterPro"/>
</dbReference>
<keyword evidence="5 10" id="KW-0805">Transcription regulation</keyword>
<dbReference type="PANTHER" id="PTHR21428:SF11">
    <property type="entry name" value="MEDIATOR OF RNA POLYMERASE II TRANSCRIPTION SUBUNIT 7"/>
    <property type="match status" value="1"/>
</dbReference>
<evidence type="ECO:0000256" key="4">
    <source>
        <dbReference type="ARBA" id="ARBA00020631"/>
    </source>
</evidence>
<dbReference type="EMBL" id="JAAQHG020000028">
    <property type="protein sequence ID" value="KAL1584145.1"/>
    <property type="molecule type" value="Genomic_DNA"/>
</dbReference>
<evidence type="ECO:0000256" key="11">
    <source>
        <dbReference type="SAM" id="MobiDB-lite"/>
    </source>
</evidence>
<dbReference type="GeneID" id="96008689"/>
<feature type="region of interest" description="Disordered" evidence="11">
    <location>
        <begin position="32"/>
        <end position="54"/>
    </location>
</feature>
<dbReference type="RefSeq" id="XP_069227251.1">
    <property type="nucleotide sequence ID" value="XM_069375851.1"/>
</dbReference>
<dbReference type="GO" id="GO:0003712">
    <property type="term" value="F:transcription coregulator activity"/>
    <property type="evidence" value="ECO:0007669"/>
    <property type="project" value="InterPro"/>
</dbReference>
<comment type="function">
    <text evidence="9">Component of the Mediator complex, a coactivator involved in the regulated transcription of nearly all RNA polymerase II-dependent genes. Mediator functions as a bridge to convey information from gene-specific regulatory proteins to the basal RNA polymerase II transcription machinery. Mediator is recruited to promoters by direct interactions with regulatory proteins and serves as a scaffold for the assembly of a functional preinitiation complex with RNA polymerase II and the general transcription factors.</text>
</comment>
<evidence type="ECO:0000256" key="10">
    <source>
        <dbReference type="RuleBase" id="RU364060"/>
    </source>
</evidence>
<keyword evidence="13" id="KW-1185">Reference proteome</keyword>
<evidence type="ECO:0000313" key="13">
    <source>
        <dbReference type="Proteomes" id="UP000803884"/>
    </source>
</evidence>
<dbReference type="InterPro" id="IPR044888">
    <property type="entry name" value="Mediatior_Med7_sf"/>
</dbReference>
<feature type="compositionally biased region" description="Basic and acidic residues" evidence="11">
    <location>
        <begin position="215"/>
        <end position="234"/>
    </location>
</feature>
<keyword evidence="6 10" id="KW-0010">Activator</keyword>
<accession>A0AB34KHB5</accession>
<dbReference type="GO" id="GO:0006357">
    <property type="term" value="P:regulation of transcription by RNA polymerase II"/>
    <property type="evidence" value="ECO:0007669"/>
    <property type="project" value="InterPro"/>
</dbReference>
<dbReference type="Pfam" id="PF05983">
    <property type="entry name" value="Med7"/>
    <property type="match status" value="1"/>
</dbReference>
<evidence type="ECO:0000256" key="8">
    <source>
        <dbReference type="ARBA" id="ARBA00023242"/>
    </source>
</evidence>
<dbReference type="Gene3D" id="6.10.140.1520">
    <property type="match status" value="1"/>
</dbReference>
<comment type="caution">
    <text evidence="12">The sequence shown here is derived from an EMBL/GenBank/DDBJ whole genome shotgun (WGS) entry which is preliminary data.</text>
</comment>
<feature type="region of interest" description="Disordered" evidence="11">
    <location>
        <begin position="1"/>
        <end position="20"/>
    </location>
</feature>
<dbReference type="GO" id="GO:0070847">
    <property type="term" value="C:core mediator complex"/>
    <property type="evidence" value="ECO:0007669"/>
    <property type="project" value="TreeGrafter"/>
</dbReference>
<organism evidence="12 13">
    <name type="scientific">Cladosporium halotolerans</name>
    <dbReference type="NCBI Taxonomy" id="1052096"/>
    <lineage>
        <taxon>Eukaryota</taxon>
        <taxon>Fungi</taxon>
        <taxon>Dikarya</taxon>
        <taxon>Ascomycota</taxon>
        <taxon>Pezizomycotina</taxon>
        <taxon>Dothideomycetes</taxon>
        <taxon>Dothideomycetidae</taxon>
        <taxon>Cladosporiales</taxon>
        <taxon>Cladosporiaceae</taxon>
        <taxon>Cladosporium</taxon>
    </lineage>
</organism>
<evidence type="ECO:0000313" key="12">
    <source>
        <dbReference type="EMBL" id="KAL1584145.1"/>
    </source>
</evidence>
<keyword evidence="8 10" id="KW-0539">Nucleus</keyword>
<evidence type="ECO:0000256" key="6">
    <source>
        <dbReference type="ARBA" id="ARBA00023159"/>
    </source>
</evidence>
<comment type="subunit">
    <text evidence="3 10">Component of the Mediator complex.</text>
</comment>
<dbReference type="AlphaFoldDB" id="A0AB34KHB5"/>
<evidence type="ECO:0000256" key="3">
    <source>
        <dbReference type="ARBA" id="ARBA00011837"/>
    </source>
</evidence>
<dbReference type="Proteomes" id="UP000803884">
    <property type="component" value="Unassembled WGS sequence"/>
</dbReference>
<sequence>MAEKPQTKANFPTPPPFYKHFTKDNIAKLREIRKENGVSQPDSDDSRSADAKDVDTATLPSELRYLIPPPLPADGKWRTFGAQHDLNAPDPSLEDAGIETLFPNDPSVKLNPQPYLLSLARSLLTTFLALTGTLSEDPTQYLERVTDLKTIVTNMHHLINQYRPHQARETLILMMEERIEKLRGEIKAVGEAEEKMDGIFKGLQDKGAAQATEQEDGHAEQHKTANVGDAEKQRQRSAWDALQAADLDDEEET</sequence>